<sequence>MEMNRMLGKAFTEDEVRIAMKQMYPLKAPGPDGMPPLFYQHFWLNIGEVVTKTILDFLNNGLSPPNFNETHIVLIPKINEPKRLSEYRPISLCNVVFRITSKVIANRLKKILPSIISDTQSTFVHGRLITDNILVAFKAMHHINQKRSGKKGEMALKLDMSKAYDRVEWVCLEKIMEKLGFEDKWRKLIMQCVTSVSYSIRINGKPRGHIVPTRGIRQGDPLSPYLFLLYAEGLSVLIQKSVENGELEGVFVCRDDSIIFGKASIEECDTLQRILAIYENASGQQLNRVKTSLFFSSNTSREIQEEIKNRFGAQVIRQHEKYLGLPSLVGRNKRNSFNAIKEKLSKKLAGWKEKLLSKAGKEVLIKAVAQAIPTYTMSCFKIPDSLCNELTSMIRNFWWGQKHDERKMAWLSWDKLCAPKEAGGMGFRQIKQFNLTLLAKQGWWLQTMQDSLLYRLFKARYFPHTEFCKLQSVIIPLMHGGVLLAANTWLSKELVGMWAMGILFRSGAINGCQLLPHTRWCLLGNFCMLTHGSVS</sequence>
<feature type="domain" description="Reverse transcriptase" evidence="1">
    <location>
        <begin position="56"/>
        <end position="315"/>
    </location>
</feature>
<name>A0AAW2C321_9ROSI</name>
<dbReference type="PANTHER" id="PTHR33116:SF86">
    <property type="entry name" value="REVERSE TRANSCRIPTASE DOMAIN-CONTAINING PROTEIN"/>
    <property type="match status" value="1"/>
</dbReference>
<dbReference type="Pfam" id="PF00078">
    <property type="entry name" value="RVT_1"/>
    <property type="match status" value="1"/>
</dbReference>
<gene>
    <name evidence="2" type="ORF">SO802_025720</name>
</gene>
<dbReference type="PANTHER" id="PTHR33116">
    <property type="entry name" value="REVERSE TRANSCRIPTASE ZINC-BINDING DOMAIN-CONTAINING PROTEIN-RELATED-RELATED"/>
    <property type="match status" value="1"/>
</dbReference>
<reference evidence="2 3" key="1">
    <citation type="submission" date="2024-01" db="EMBL/GenBank/DDBJ databases">
        <title>A telomere-to-telomere, gap-free genome of sweet tea (Lithocarpus litseifolius).</title>
        <authorList>
            <person name="Zhou J."/>
        </authorList>
    </citation>
    <scope>NUCLEOTIDE SEQUENCE [LARGE SCALE GENOMIC DNA]</scope>
    <source>
        <strain evidence="2">Zhou-2022a</strain>
        <tissue evidence="2">Leaf</tissue>
    </source>
</reference>
<organism evidence="2 3">
    <name type="scientific">Lithocarpus litseifolius</name>
    <dbReference type="NCBI Taxonomy" id="425828"/>
    <lineage>
        <taxon>Eukaryota</taxon>
        <taxon>Viridiplantae</taxon>
        <taxon>Streptophyta</taxon>
        <taxon>Embryophyta</taxon>
        <taxon>Tracheophyta</taxon>
        <taxon>Spermatophyta</taxon>
        <taxon>Magnoliopsida</taxon>
        <taxon>eudicotyledons</taxon>
        <taxon>Gunneridae</taxon>
        <taxon>Pentapetalae</taxon>
        <taxon>rosids</taxon>
        <taxon>fabids</taxon>
        <taxon>Fagales</taxon>
        <taxon>Fagaceae</taxon>
        <taxon>Lithocarpus</taxon>
    </lineage>
</organism>
<evidence type="ECO:0000313" key="3">
    <source>
        <dbReference type="Proteomes" id="UP001459277"/>
    </source>
</evidence>
<proteinExistence type="predicted"/>
<keyword evidence="3" id="KW-1185">Reference proteome</keyword>
<dbReference type="InterPro" id="IPR000477">
    <property type="entry name" value="RT_dom"/>
</dbReference>
<dbReference type="CDD" id="cd01650">
    <property type="entry name" value="RT_nLTR_like"/>
    <property type="match status" value="1"/>
</dbReference>
<dbReference type="AlphaFoldDB" id="A0AAW2C321"/>
<dbReference type="SUPFAM" id="SSF56672">
    <property type="entry name" value="DNA/RNA polymerases"/>
    <property type="match status" value="1"/>
</dbReference>
<accession>A0AAW2C321</accession>
<protein>
    <recommendedName>
        <fullName evidence="1">Reverse transcriptase domain-containing protein</fullName>
    </recommendedName>
</protein>
<dbReference type="Proteomes" id="UP001459277">
    <property type="component" value="Unassembled WGS sequence"/>
</dbReference>
<dbReference type="EMBL" id="JAZDWU010000009">
    <property type="protein sequence ID" value="KAK9990735.1"/>
    <property type="molecule type" value="Genomic_DNA"/>
</dbReference>
<comment type="caution">
    <text evidence="2">The sequence shown here is derived from an EMBL/GenBank/DDBJ whole genome shotgun (WGS) entry which is preliminary data.</text>
</comment>
<evidence type="ECO:0000313" key="2">
    <source>
        <dbReference type="EMBL" id="KAK9990735.1"/>
    </source>
</evidence>
<dbReference type="PROSITE" id="PS50878">
    <property type="entry name" value="RT_POL"/>
    <property type="match status" value="1"/>
</dbReference>
<evidence type="ECO:0000259" key="1">
    <source>
        <dbReference type="PROSITE" id="PS50878"/>
    </source>
</evidence>
<dbReference type="InterPro" id="IPR043502">
    <property type="entry name" value="DNA/RNA_pol_sf"/>
</dbReference>